<dbReference type="RefSeq" id="WP_347286175.1">
    <property type="nucleotide sequence ID" value="NZ_JAUZQE010000001.1"/>
</dbReference>
<feature type="transmembrane region" description="Helical" evidence="9">
    <location>
        <begin position="36"/>
        <end position="55"/>
    </location>
</feature>
<dbReference type="EMBL" id="JAUZQE010000001">
    <property type="protein sequence ID" value="MDR4124465.1"/>
    <property type="molecule type" value="Genomic_DNA"/>
</dbReference>
<comment type="subcellular location">
    <subcellularLocation>
        <location evidence="1 9">Cell inner membrane</location>
        <topology evidence="1 9">Single-pass membrane protein</topology>
    </subcellularLocation>
</comment>
<dbReference type="PROSITE" id="PS00543">
    <property type="entry name" value="HLYD_FAMILY"/>
    <property type="match status" value="1"/>
</dbReference>
<protein>
    <recommendedName>
        <fullName evidence="9">Membrane fusion protein (MFP) family protein</fullName>
    </recommendedName>
</protein>
<evidence type="ECO:0000256" key="8">
    <source>
        <dbReference type="ARBA" id="ARBA00023136"/>
    </source>
</evidence>
<dbReference type="PANTHER" id="PTHR30386">
    <property type="entry name" value="MEMBRANE FUSION SUBUNIT OF EMRAB-TOLC MULTIDRUG EFFLUX PUMP"/>
    <property type="match status" value="1"/>
</dbReference>
<evidence type="ECO:0000313" key="14">
    <source>
        <dbReference type="Proteomes" id="UP001232156"/>
    </source>
</evidence>
<evidence type="ECO:0000313" key="13">
    <source>
        <dbReference type="EMBL" id="MDR4124465.1"/>
    </source>
</evidence>
<keyword evidence="8 9" id="KW-0472">Membrane</keyword>
<name>A0ABU1D208_9BURK</name>
<dbReference type="InterPro" id="IPR010129">
    <property type="entry name" value="T1SS_HlyD"/>
</dbReference>
<sequence>MAGNVRSRVAVSRIEAGWADATDALELQSARGARSLVWLSLLAVTALLVWAYFAYIDEIVRGSGKVVPSQQVQVVQTMDGGVVQEILVRAGDVVEEGQVLVRIDPTRFSSSLGENRAELLSLEAKAARLEALVSGQPFEAPERVLLEAPQIADMERRIWMARHDELEAVIKQAEDQLKQREEELRETQANRDQAATSCGLTSRELQVTRPLLKSGAVSEVDILRLQRDVARYCGEQKAAEAQIDRLHAAIEEARSKRVEAELNVRNEAATQLADTRARLAALRETQVALQDRVRLAEVRSPVRGTVRVLNTNTVGGVVQPGDAILDIVPADDTLLLETRVHPKDIGFLHPGQTAEVKFTAYDFTVYGGLSAHVEQISADTITDEKGDSYYIVKVRTDAAHVAHDMPIIPGMLADVHILTGKRTVMQFLLKPILRARSDAFTER</sequence>
<dbReference type="Pfam" id="PF26002">
    <property type="entry name" value="Beta-barrel_AprE"/>
    <property type="match status" value="1"/>
</dbReference>
<feature type="domain" description="AprE-like long alpha-helical hairpin" evidence="11">
    <location>
        <begin position="110"/>
        <end position="292"/>
    </location>
</feature>
<reference evidence="13 14" key="1">
    <citation type="submission" date="2023-08" db="EMBL/GenBank/DDBJ databases">
        <title>Alcaligenaceae gen. nov., a novel taxon isolated from the sludge of Yixing Pesticide Factory.</title>
        <authorList>
            <person name="Ruan L."/>
        </authorList>
    </citation>
    <scope>NUCLEOTIDE SEQUENCE [LARGE SCALE GENOMIC DNA]</scope>
    <source>
        <strain evidence="13 14">LG-2</strain>
    </source>
</reference>
<keyword evidence="5 9" id="KW-0997">Cell inner membrane</keyword>
<organism evidence="13 14">
    <name type="scientific">Yanghanlia caeni</name>
    <dbReference type="NCBI Taxonomy" id="3064283"/>
    <lineage>
        <taxon>Bacteria</taxon>
        <taxon>Pseudomonadati</taxon>
        <taxon>Pseudomonadota</taxon>
        <taxon>Betaproteobacteria</taxon>
        <taxon>Burkholderiales</taxon>
        <taxon>Alcaligenaceae</taxon>
        <taxon>Yanghanlia</taxon>
    </lineage>
</organism>
<dbReference type="Pfam" id="PF25994">
    <property type="entry name" value="HH_AprE"/>
    <property type="match status" value="1"/>
</dbReference>
<evidence type="ECO:0000256" key="5">
    <source>
        <dbReference type="ARBA" id="ARBA00022519"/>
    </source>
</evidence>
<comment type="similarity">
    <text evidence="2 9">Belongs to the membrane fusion protein (MFP) (TC 8.A.1) family.</text>
</comment>
<dbReference type="Gene3D" id="2.40.30.170">
    <property type="match status" value="1"/>
</dbReference>
<gene>
    <name evidence="13" type="ORF">Q8947_00470</name>
</gene>
<evidence type="ECO:0000259" key="11">
    <source>
        <dbReference type="Pfam" id="PF25994"/>
    </source>
</evidence>
<keyword evidence="4 9" id="KW-1003">Cell membrane</keyword>
<evidence type="ECO:0000256" key="1">
    <source>
        <dbReference type="ARBA" id="ARBA00004377"/>
    </source>
</evidence>
<evidence type="ECO:0000256" key="10">
    <source>
        <dbReference type="SAM" id="Coils"/>
    </source>
</evidence>
<accession>A0ABU1D208</accession>
<evidence type="ECO:0000256" key="9">
    <source>
        <dbReference type="RuleBase" id="RU365093"/>
    </source>
</evidence>
<evidence type="ECO:0000256" key="2">
    <source>
        <dbReference type="ARBA" id="ARBA00009477"/>
    </source>
</evidence>
<dbReference type="InterPro" id="IPR058781">
    <property type="entry name" value="HH_AprE-like"/>
</dbReference>
<dbReference type="Gene3D" id="6.10.140.1990">
    <property type="match status" value="1"/>
</dbReference>
<feature type="domain" description="AprE-like beta-barrel" evidence="12">
    <location>
        <begin position="334"/>
        <end position="420"/>
    </location>
</feature>
<dbReference type="Proteomes" id="UP001232156">
    <property type="component" value="Unassembled WGS sequence"/>
</dbReference>
<keyword evidence="7 9" id="KW-1133">Transmembrane helix</keyword>
<feature type="coiled-coil region" evidence="10">
    <location>
        <begin position="236"/>
        <end position="292"/>
    </location>
</feature>
<dbReference type="PANTHER" id="PTHR30386:SF26">
    <property type="entry name" value="TRANSPORT PROTEIN COMB"/>
    <property type="match status" value="1"/>
</dbReference>
<evidence type="ECO:0000256" key="6">
    <source>
        <dbReference type="ARBA" id="ARBA00022692"/>
    </source>
</evidence>
<comment type="caution">
    <text evidence="13">The sequence shown here is derived from an EMBL/GenBank/DDBJ whole genome shotgun (WGS) entry which is preliminary data.</text>
</comment>
<keyword evidence="10" id="KW-0175">Coiled coil</keyword>
<evidence type="ECO:0000256" key="4">
    <source>
        <dbReference type="ARBA" id="ARBA00022475"/>
    </source>
</evidence>
<proteinExistence type="inferred from homology"/>
<dbReference type="InterPro" id="IPR006144">
    <property type="entry name" value="Secretion_HlyD_CS"/>
</dbReference>
<feature type="coiled-coil region" evidence="10">
    <location>
        <begin position="156"/>
        <end position="197"/>
    </location>
</feature>
<dbReference type="InterPro" id="IPR050739">
    <property type="entry name" value="MFP"/>
</dbReference>
<evidence type="ECO:0000256" key="7">
    <source>
        <dbReference type="ARBA" id="ARBA00022989"/>
    </source>
</evidence>
<dbReference type="SUPFAM" id="SSF111369">
    <property type="entry name" value="HlyD-like secretion proteins"/>
    <property type="match status" value="1"/>
</dbReference>
<dbReference type="PRINTS" id="PR01490">
    <property type="entry name" value="RTXTOXIND"/>
</dbReference>
<keyword evidence="14" id="KW-1185">Reference proteome</keyword>
<dbReference type="Gene3D" id="2.40.50.100">
    <property type="match status" value="1"/>
</dbReference>
<keyword evidence="3 9" id="KW-0813">Transport</keyword>
<dbReference type="InterPro" id="IPR030190">
    <property type="entry name" value="MacA_alpha-hairpin_sf"/>
</dbReference>
<evidence type="ECO:0000256" key="3">
    <source>
        <dbReference type="ARBA" id="ARBA00022448"/>
    </source>
</evidence>
<dbReference type="NCBIfam" id="TIGR01843">
    <property type="entry name" value="type_I_hlyD"/>
    <property type="match status" value="1"/>
</dbReference>
<dbReference type="InterPro" id="IPR058982">
    <property type="entry name" value="Beta-barrel_AprE"/>
</dbReference>
<evidence type="ECO:0000259" key="12">
    <source>
        <dbReference type="Pfam" id="PF26002"/>
    </source>
</evidence>
<keyword evidence="6 9" id="KW-0812">Transmembrane</keyword>